<sequence>MADKLPSYAQDNLALVGEMTSQIAAAAVSDGVSVPFIPPDASFPLSPQGDFERLFGPWPTSSGGVLAGFNRAPQGQPDTPNNEDWSAMWRRRTGLR</sequence>
<dbReference type="AlphaFoldDB" id="A0A810BL95"/>
<dbReference type="GeneID" id="46493095"/>
<name>A0A810BL95_9BRAD</name>
<reference evidence="2" key="1">
    <citation type="submission" date="2020-05" db="EMBL/GenBank/DDBJ databases">
        <title>Complete genome sequence of Bradyrhizobium diazoefficiens XF8 isolated from soybean nodule.</title>
        <authorList>
            <person name="Noda R."/>
            <person name="Kakizaki K."/>
            <person name="Minamisawa K."/>
        </authorList>
    </citation>
    <scope>NUCLEOTIDE SEQUENCE</scope>
    <source>
        <strain evidence="2">XF8</strain>
    </source>
</reference>
<protein>
    <submittedName>
        <fullName evidence="2">Uncharacterized protein</fullName>
    </submittedName>
</protein>
<organism evidence="2">
    <name type="scientific">Bradyrhizobium diazoefficiens</name>
    <dbReference type="NCBI Taxonomy" id="1355477"/>
    <lineage>
        <taxon>Bacteria</taxon>
        <taxon>Pseudomonadati</taxon>
        <taxon>Pseudomonadota</taxon>
        <taxon>Alphaproteobacteria</taxon>
        <taxon>Hyphomicrobiales</taxon>
        <taxon>Nitrobacteraceae</taxon>
        <taxon>Bradyrhizobium</taxon>
    </lineage>
</organism>
<evidence type="ECO:0000313" key="2">
    <source>
        <dbReference type="EMBL" id="BCE76270.1"/>
    </source>
</evidence>
<proteinExistence type="predicted"/>
<gene>
    <name evidence="2" type="ORF">XF8B_63810</name>
</gene>
<evidence type="ECO:0000256" key="1">
    <source>
        <dbReference type="SAM" id="MobiDB-lite"/>
    </source>
</evidence>
<dbReference type="EMBL" id="AP023097">
    <property type="protein sequence ID" value="BCE76270.1"/>
    <property type="molecule type" value="Genomic_DNA"/>
</dbReference>
<accession>A0A810BL95</accession>
<feature type="region of interest" description="Disordered" evidence="1">
    <location>
        <begin position="69"/>
        <end position="96"/>
    </location>
</feature>
<dbReference type="RefSeq" id="WP_038966699.1">
    <property type="nucleotide sequence ID" value="NZ_AJQI01000272.1"/>
</dbReference>